<dbReference type="Proteomes" id="UP000655589">
    <property type="component" value="Unassembled WGS sequence"/>
</dbReference>
<organism evidence="2 3">
    <name type="scientific">Promicromonospora citrea</name>
    <dbReference type="NCBI Taxonomy" id="43677"/>
    <lineage>
        <taxon>Bacteria</taxon>
        <taxon>Bacillati</taxon>
        <taxon>Actinomycetota</taxon>
        <taxon>Actinomycetes</taxon>
        <taxon>Micrococcales</taxon>
        <taxon>Promicromonosporaceae</taxon>
        <taxon>Promicromonospora</taxon>
    </lineage>
</organism>
<reference evidence="2" key="2">
    <citation type="submission" date="2020-09" db="EMBL/GenBank/DDBJ databases">
        <authorList>
            <person name="Sun Q."/>
            <person name="Ohkuma M."/>
        </authorList>
    </citation>
    <scope>NUCLEOTIDE SEQUENCE</scope>
    <source>
        <strain evidence="2">JCM 3051</strain>
    </source>
</reference>
<proteinExistence type="predicted"/>
<accession>A0A8H9GPL8</accession>
<dbReference type="RefSeq" id="WP_171104826.1">
    <property type="nucleotide sequence ID" value="NZ_BMPT01000021.1"/>
</dbReference>
<keyword evidence="3" id="KW-1185">Reference proteome</keyword>
<gene>
    <name evidence="2" type="ORF">GCM10010102_39760</name>
</gene>
<reference evidence="2" key="1">
    <citation type="journal article" date="2014" name="Int. J. Syst. Evol. Microbiol.">
        <title>Complete genome sequence of Corynebacterium casei LMG S-19264T (=DSM 44701T), isolated from a smear-ripened cheese.</title>
        <authorList>
            <consortium name="US DOE Joint Genome Institute (JGI-PGF)"/>
            <person name="Walter F."/>
            <person name="Albersmeier A."/>
            <person name="Kalinowski J."/>
            <person name="Ruckert C."/>
        </authorList>
    </citation>
    <scope>NUCLEOTIDE SEQUENCE</scope>
    <source>
        <strain evidence="2">JCM 3051</strain>
    </source>
</reference>
<sequence length="126" mass="13505">MGRTPAETAATYLRHLADREWAEARALCTADATVWHSDGTGDSGIDENIAGMQAQIGSIASMEYEIGRQLGRRTGTADELLQQHVVHVVTADGGRFDVNAAVYFGFEDGLIARIEEYATAVPVPPG</sequence>
<evidence type="ECO:0000313" key="2">
    <source>
        <dbReference type="EMBL" id="GGM40204.1"/>
    </source>
</evidence>
<comment type="caution">
    <text evidence="2">The sequence shown here is derived from an EMBL/GenBank/DDBJ whole genome shotgun (WGS) entry which is preliminary data.</text>
</comment>
<dbReference type="EMBL" id="BMPT01000021">
    <property type="protein sequence ID" value="GGM40204.1"/>
    <property type="molecule type" value="Genomic_DNA"/>
</dbReference>
<evidence type="ECO:0000259" key="1">
    <source>
        <dbReference type="Pfam" id="PF12680"/>
    </source>
</evidence>
<dbReference type="Pfam" id="PF12680">
    <property type="entry name" value="SnoaL_2"/>
    <property type="match status" value="1"/>
</dbReference>
<name>A0A8H9GPL8_9MICO</name>
<dbReference type="AlphaFoldDB" id="A0A8H9GPL8"/>
<protein>
    <recommendedName>
        <fullName evidence="1">SnoaL-like domain-containing protein</fullName>
    </recommendedName>
</protein>
<feature type="domain" description="SnoaL-like" evidence="1">
    <location>
        <begin position="11"/>
        <end position="114"/>
    </location>
</feature>
<dbReference type="InterPro" id="IPR037401">
    <property type="entry name" value="SnoaL-like"/>
</dbReference>
<evidence type="ECO:0000313" key="3">
    <source>
        <dbReference type="Proteomes" id="UP000655589"/>
    </source>
</evidence>
<dbReference type="SUPFAM" id="SSF54427">
    <property type="entry name" value="NTF2-like"/>
    <property type="match status" value="1"/>
</dbReference>
<dbReference type="Gene3D" id="3.10.450.50">
    <property type="match status" value="1"/>
</dbReference>
<dbReference type="InterPro" id="IPR032710">
    <property type="entry name" value="NTF2-like_dom_sf"/>
</dbReference>